<dbReference type="OrthoDB" id="2947128at2759"/>
<evidence type="ECO:0000313" key="2">
    <source>
        <dbReference type="EMBL" id="KDR69432.1"/>
    </source>
</evidence>
<name>A0A067SHI3_GALM3</name>
<protein>
    <recommendedName>
        <fullName evidence="4">WAP domain-containing protein</fullName>
    </recommendedName>
</protein>
<dbReference type="AlphaFoldDB" id="A0A067SHI3"/>
<keyword evidence="3" id="KW-1185">Reference proteome</keyword>
<organism evidence="2 3">
    <name type="scientific">Galerina marginata (strain CBS 339.88)</name>
    <dbReference type="NCBI Taxonomy" id="685588"/>
    <lineage>
        <taxon>Eukaryota</taxon>
        <taxon>Fungi</taxon>
        <taxon>Dikarya</taxon>
        <taxon>Basidiomycota</taxon>
        <taxon>Agaricomycotina</taxon>
        <taxon>Agaricomycetes</taxon>
        <taxon>Agaricomycetidae</taxon>
        <taxon>Agaricales</taxon>
        <taxon>Agaricineae</taxon>
        <taxon>Strophariaceae</taxon>
        <taxon>Galerina</taxon>
    </lineage>
</organism>
<dbReference type="EMBL" id="KL142402">
    <property type="protein sequence ID" value="KDR69432.1"/>
    <property type="molecule type" value="Genomic_DNA"/>
</dbReference>
<feature type="signal peptide" evidence="1">
    <location>
        <begin position="1"/>
        <end position="21"/>
    </location>
</feature>
<sequence>MRFSTIFFGLVVGIVSVAATAAPSYGTDSILEVRKRCFPDSCVCNEDGCSAGPPCCANGSCPC</sequence>
<evidence type="ECO:0000313" key="3">
    <source>
        <dbReference type="Proteomes" id="UP000027222"/>
    </source>
</evidence>
<feature type="chain" id="PRO_5001645747" description="WAP domain-containing protein" evidence="1">
    <location>
        <begin position="22"/>
        <end position="63"/>
    </location>
</feature>
<keyword evidence="1" id="KW-0732">Signal</keyword>
<dbReference type="Proteomes" id="UP000027222">
    <property type="component" value="Unassembled WGS sequence"/>
</dbReference>
<gene>
    <name evidence="2" type="ORF">GALMADRAFT_255923</name>
</gene>
<accession>A0A067SHI3</accession>
<evidence type="ECO:0000256" key="1">
    <source>
        <dbReference type="SAM" id="SignalP"/>
    </source>
</evidence>
<proteinExistence type="predicted"/>
<dbReference type="HOGENOM" id="CLU_2885940_0_0_1"/>
<reference evidence="3" key="1">
    <citation type="journal article" date="2014" name="Proc. Natl. Acad. Sci. U.S.A.">
        <title>Extensive sampling of basidiomycete genomes demonstrates inadequacy of the white-rot/brown-rot paradigm for wood decay fungi.</title>
        <authorList>
            <person name="Riley R."/>
            <person name="Salamov A.A."/>
            <person name="Brown D.W."/>
            <person name="Nagy L.G."/>
            <person name="Floudas D."/>
            <person name="Held B.W."/>
            <person name="Levasseur A."/>
            <person name="Lombard V."/>
            <person name="Morin E."/>
            <person name="Otillar R."/>
            <person name="Lindquist E.A."/>
            <person name="Sun H."/>
            <person name="LaButti K.M."/>
            <person name="Schmutz J."/>
            <person name="Jabbour D."/>
            <person name="Luo H."/>
            <person name="Baker S.E."/>
            <person name="Pisabarro A.G."/>
            <person name="Walton J.D."/>
            <person name="Blanchette R.A."/>
            <person name="Henrissat B."/>
            <person name="Martin F."/>
            <person name="Cullen D."/>
            <person name="Hibbett D.S."/>
            <person name="Grigoriev I.V."/>
        </authorList>
    </citation>
    <scope>NUCLEOTIDE SEQUENCE [LARGE SCALE GENOMIC DNA]</scope>
    <source>
        <strain evidence="3">CBS 339.88</strain>
    </source>
</reference>
<evidence type="ECO:0008006" key="4">
    <source>
        <dbReference type="Google" id="ProtNLM"/>
    </source>
</evidence>